<feature type="transmembrane region" description="Helical" evidence="1">
    <location>
        <begin position="58"/>
        <end position="78"/>
    </location>
</feature>
<dbReference type="Proteomes" id="UP000033772">
    <property type="component" value="Unassembled WGS sequence"/>
</dbReference>
<evidence type="ECO:0000313" key="3">
    <source>
        <dbReference type="Proteomes" id="UP000033772"/>
    </source>
</evidence>
<keyword evidence="1" id="KW-1133">Transmembrane helix</keyword>
<evidence type="ECO:0000256" key="1">
    <source>
        <dbReference type="SAM" id="Phobius"/>
    </source>
</evidence>
<keyword evidence="1" id="KW-0812">Transmembrane</keyword>
<proteinExistence type="predicted"/>
<dbReference type="AlphaFoldDB" id="A0A1J4N864"/>
<comment type="caution">
    <text evidence="2">The sequence shown here is derived from an EMBL/GenBank/DDBJ whole genome shotgun (WGS) entry which is preliminary data.</text>
</comment>
<accession>A0A1J4N864</accession>
<organism evidence="2 3">
    <name type="scientific">Nocardioides luteus</name>
    <dbReference type="NCBI Taxonomy" id="1844"/>
    <lineage>
        <taxon>Bacteria</taxon>
        <taxon>Bacillati</taxon>
        <taxon>Actinomycetota</taxon>
        <taxon>Actinomycetes</taxon>
        <taxon>Propionibacteriales</taxon>
        <taxon>Nocardioidaceae</taxon>
        <taxon>Nocardioides</taxon>
    </lineage>
</organism>
<gene>
    <name evidence="2" type="ORF">UG56_010035</name>
</gene>
<keyword evidence="3" id="KW-1185">Reference proteome</keyword>
<name>A0A1J4N864_9ACTN</name>
<protein>
    <submittedName>
        <fullName evidence="2">Uncharacterized protein</fullName>
    </submittedName>
</protein>
<reference evidence="2" key="1">
    <citation type="submission" date="2016-10" db="EMBL/GenBank/DDBJ databases">
        <title>Draft Genome Sequence of Nocardioides luteus Strain BAFB, an Alkane-Degrading Bacterium Isolated from JP-7 Polluted Soil.</title>
        <authorList>
            <person name="Brown L."/>
            <person name="Ruiz O.N."/>
            <person name="Gunasekera T."/>
        </authorList>
    </citation>
    <scope>NUCLEOTIDE SEQUENCE [LARGE SCALE GENOMIC DNA]</scope>
    <source>
        <strain evidence="2">BAFB</strain>
    </source>
</reference>
<feature type="transmembrane region" description="Helical" evidence="1">
    <location>
        <begin position="21"/>
        <end position="46"/>
    </location>
</feature>
<sequence length="108" mass="12198">MFRARIEARERESHLVGHVGWGMLNLQAVIFAALPIIGVWGIVSLISIALDRNEWLDWVFILVFIGMTVMAGHLAWICGIERMLPASRIAEVEDLDDELRQALGARPY</sequence>
<evidence type="ECO:0000313" key="2">
    <source>
        <dbReference type="EMBL" id="OIJ26840.1"/>
    </source>
</evidence>
<keyword evidence="1" id="KW-0472">Membrane</keyword>
<dbReference type="EMBL" id="JZDQ02000012">
    <property type="protein sequence ID" value="OIJ26840.1"/>
    <property type="molecule type" value="Genomic_DNA"/>
</dbReference>